<keyword evidence="2" id="KW-1185">Reference proteome</keyword>
<protein>
    <submittedName>
        <fullName evidence="1">Uncharacterized protein</fullName>
    </submittedName>
</protein>
<dbReference type="AlphaFoldDB" id="A0A1E1F273"/>
<dbReference type="Proteomes" id="UP000218272">
    <property type="component" value="Chromosome SCLO_1"/>
</dbReference>
<reference evidence="1 2" key="1">
    <citation type="submission" date="2016-10" db="EMBL/GenBank/DDBJ databases">
        <title>Complete Genome Sequence of the Nonylphenol-Degrading Bacterium Sphingobium cloacae JCM 10874T.</title>
        <authorList>
            <person name="Ootsuka M."/>
            <person name="Nishizawa T."/>
            <person name="Ohta H."/>
        </authorList>
    </citation>
    <scope>NUCLEOTIDE SEQUENCE [LARGE SCALE GENOMIC DNA]</scope>
    <source>
        <strain evidence="1 2">JCM 10874</strain>
    </source>
</reference>
<dbReference type="EMBL" id="AP017655">
    <property type="protein sequence ID" value="BAV64618.1"/>
    <property type="molecule type" value="Genomic_DNA"/>
</dbReference>
<name>A0A1E1F273_9SPHN</name>
<evidence type="ECO:0000313" key="2">
    <source>
        <dbReference type="Proteomes" id="UP000218272"/>
    </source>
</evidence>
<gene>
    <name evidence="1" type="ORF">SCLO_1015780</name>
</gene>
<organism evidence="1 2">
    <name type="scientific">Sphingobium cloacae</name>
    <dbReference type="NCBI Taxonomy" id="120107"/>
    <lineage>
        <taxon>Bacteria</taxon>
        <taxon>Pseudomonadati</taxon>
        <taxon>Pseudomonadota</taxon>
        <taxon>Alphaproteobacteria</taxon>
        <taxon>Sphingomonadales</taxon>
        <taxon>Sphingomonadaceae</taxon>
        <taxon>Sphingobium</taxon>
    </lineage>
</organism>
<proteinExistence type="predicted"/>
<sequence>MHFIRQAFSDGVQRYALEAEEFIDMCHILLIARNPIEGFGAENVEQSGPGIGKKLSQARPAPDARTGDRLVMIAGDDLPAFLRGQFPADQPLVVDGARVLEIGGVTCVEGCCGHWGSGDEGRRF</sequence>
<accession>A0A1E1F273</accession>
<evidence type="ECO:0000313" key="1">
    <source>
        <dbReference type="EMBL" id="BAV64618.1"/>
    </source>
</evidence>
<dbReference type="KEGG" id="sclo:SCLO_1015780"/>